<dbReference type="AlphaFoldDB" id="A0A550CIH7"/>
<feature type="transmembrane region" description="Helical" evidence="1">
    <location>
        <begin position="138"/>
        <end position="162"/>
    </location>
</feature>
<evidence type="ECO:0000256" key="1">
    <source>
        <dbReference type="SAM" id="Phobius"/>
    </source>
</evidence>
<dbReference type="OrthoDB" id="2934895at2759"/>
<protein>
    <submittedName>
        <fullName evidence="2">Uncharacterized protein</fullName>
    </submittedName>
</protein>
<keyword evidence="3" id="KW-1185">Reference proteome</keyword>
<organism evidence="2 3">
    <name type="scientific">Schizophyllum amplum</name>
    <dbReference type="NCBI Taxonomy" id="97359"/>
    <lineage>
        <taxon>Eukaryota</taxon>
        <taxon>Fungi</taxon>
        <taxon>Dikarya</taxon>
        <taxon>Basidiomycota</taxon>
        <taxon>Agaricomycotina</taxon>
        <taxon>Agaricomycetes</taxon>
        <taxon>Agaricomycetidae</taxon>
        <taxon>Agaricales</taxon>
        <taxon>Schizophyllaceae</taxon>
        <taxon>Schizophyllum</taxon>
    </lineage>
</organism>
<accession>A0A550CIH7</accession>
<feature type="transmembrane region" description="Helical" evidence="1">
    <location>
        <begin position="183"/>
        <end position="204"/>
    </location>
</feature>
<evidence type="ECO:0000313" key="3">
    <source>
        <dbReference type="Proteomes" id="UP000320762"/>
    </source>
</evidence>
<dbReference type="Proteomes" id="UP000320762">
    <property type="component" value="Unassembled WGS sequence"/>
</dbReference>
<reference evidence="2 3" key="1">
    <citation type="journal article" date="2019" name="New Phytol.">
        <title>Comparative genomics reveals unique wood-decay strategies and fruiting body development in the Schizophyllaceae.</title>
        <authorList>
            <person name="Almasi E."/>
            <person name="Sahu N."/>
            <person name="Krizsan K."/>
            <person name="Balint B."/>
            <person name="Kovacs G.M."/>
            <person name="Kiss B."/>
            <person name="Cseklye J."/>
            <person name="Drula E."/>
            <person name="Henrissat B."/>
            <person name="Nagy I."/>
            <person name="Chovatia M."/>
            <person name="Adam C."/>
            <person name="LaButti K."/>
            <person name="Lipzen A."/>
            <person name="Riley R."/>
            <person name="Grigoriev I.V."/>
            <person name="Nagy L.G."/>
        </authorList>
    </citation>
    <scope>NUCLEOTIDE SEQUENCE [LARGE SCALE GENOMIC DNA]</scope>
    <source>
        <strain evidence="2 3">NL-1724</strain>
    </source>
</reference>
<evidence type="ECO:0000313" key="2">
    <source>
        <dbReference type="EMBL" id="TRM64605.1"/>
    </source>
</evidence>
<sequence length="571" mass="63369">MFFLAQLSAIAGPLVTRDLYRRLSAWLISMALRAGTGRYRLQPTITAPPAVILDDQDDDPLAAHAPHRPFEELYCAVEESSYAAENAVYQTTNEPSYHVEMPGVAQANDSTTIPASHSTDLVWVGNAPRINTSPMSDLLPIIALLLLSGLLIGALIEIVTAVKCIKLSSSRTLQLSPHMREGLSIALSFIEILCLPIIPVHKLIHDVFMMPLFHVLCVIFDDDRLVSLHDSFRVVHQPYTTIVEAFSSILHSELLVVRITLRNSTLHFALPACRCYIVEELRMQHAEQAVTVGQPSVVVPSGTISPIARVDRGVSTMTVYTRDDLRSAPAEITIQQATVVRSYTDQTVSVLPVLNALVKKDVVNASAQTNDDEALCAACQRVISHVRAVGSDESSSDSGDSSADTVIQAVYQPLSVMSEHAARRSCVPAEEGLPRNLIADCADDELVFTDIAELRVYRAGFEAASDAAAHVPPTHNNVPFVPRRFSRTQRDRDVYCFGYWEFQHLRELNDLEHPLSADYYLGMMAKEKDVVMMPGTRPYQETRACRLGWCDEWYLTSHPMRNGQRSCRSWT</sequence>
<keyword evidence="1" id="KW-0812">Transmembrane</keyword>
<comment type="caution">
    <text evidence="2">The sequence shown here is derived from an EMBL/GenBank/DDBJ whole genome shotgun (WGS) entry which is preliminary data.</text>
</comment>
<dbReference type="EMBL" id="VDMD01000007">
    <property type="protein sequence ID" value="TRM64605.1"/>
    <property type="molecule type" value="Genomic_DNA"/>
</dbReference>
<keyword evidence="1" id="KW-0472">Membrane</keyword>
<keyword evidence="1" id="KW-1133">Transmembrane helix</keyword>
<name>A0A550CIH7_9AGAR</name>
<gene>
    <name evidence="2" type="ORF">BD626DRAFT_255425</name>
</gene>
<proteinExistence type="predicted"/>